<dbReference type="OrthoDB" id="2357074at2"/>
<feature type="transmembrane region" description="Helical" evidence="1">
    <location>
        <begin position="38"/>
        <end position="60"/>
    </location>
</feature>
<comment type="caution">
    <text evidence="2">The sequence shown here is derived from an EMBL/GenBank/DDBJ whole genome shotgun (WGS) entry which is preliminary data.</text>
</comment>
<reference evidence="2" key="1">
    <citation type="submission" date="2021-03" db="EMBL/GenBank/DDBJ databases">
        <title>Antimicrobial resistance genes in bacteria isolated from Japanese honey, and their potential for conferring macrolide and lincosamide resistance in the American foulbrood pathogen Paenibacillus larvae.</title>
        <authorList>
            <person name="Okamoto M."/>
            <person name="Kumagai M."/>
            <person name="Kanamori H."/>
            <person name="Takamatsu D."/>
        </authorList>
    </citation>
    <scope>NUCLEOTIDE SEQUENCE</scope>
    <source>
        <strain evidence="2">J27TS8</strain>
    </source>
</reference>
<evidence type="ECO:0000313" key="2">
    <source>
        <dbReference type="EMBL" id="GIN63553.1"/>
    </source>
</evidence>
<dbReference type="AlphaFoldDB" id="A0A919WK62"/>
<evidence type="ECO:0000256" key="1">
    <source>
        <dbReference type="SAM" id="Phobius"/>
    </source>
</evidence>
<organism evidence="2 3">
    <name type="scientific">Robertmurraya siralis</name>
    <dbReference type="NCBI Taxonomy" id="77777"/>
    <lineage>
        <taxon>Bacteria</taxon>
        <taxon>Bacillati</taxon>
        <taxon>Bacillota</taxon>
        <taxon>Bacilli</taxon>
        <taxon>Bacillales</taxon>
        <taxon>Bacillaceae</taxon>
        <taxon>Robertmurraya</taxon>
    </lineage>
</organism>
<protein>
    <submittedName>
        <fullName evidence="2">Uncharacterized protein</fullName>
    </submittedName>
</protein>
<accession>A0A919WK62</accession>
<gene>
    <name evidence="2" type="ORF">J27TS8_35460</name>
</gene>
<evidence type="ECO:0000313" key="3">
    <source>
        <dbReference type="Proteomes" id="UP000682111"/>
    </source>
</evidence>
<feature type="transmembrane region" description="Helical" evidence="1">
    <location>
        <begin position="67"/>
        <end position="88"/>
    </location>
</feature>
<dbReference type="RefSeq" id="WP_095308794.1">
    <property type="nucleotide sequence ID" value="NZ_BORC01000007.1"/>
</dbReference>
<keyword evidence="1" id="KW-0472">Membrane</keyword>
<name>A0A919WK62_9BACI</name>
<dbReference type="EMBL" id="BORC01000007">
    <property type="protein sequence ID" value="GIN63553.1"/>
    <property type="molecule type" value="Genomic_DNA"/>
</dbReference>
<keyword evidence="1" id="KW-1133">Transmembrane helix</keyword>
<dbReference type="Proteomes" id="UP000682111">
    <property type="component" value="Unassembled WGS sequence"/>
</dbReference>
<proteinExistence type="predicted"/>
<keyword evidence="3" id="KW-1185">Reference proteome</keyword>
<sequence>MTKRFSMALMIMVLAIIALLLAAKNPTGPNTVSFADPLNLWLSLGTLVVLLFPPLILSFFNHFVLNIIFAIYQGFVVLTFLGLILVGFLIPSIWIIIIGVLGTVIGISSIVVSFLGGVKKAY</sequence>
<feature type="transmembrane region" description="Helical" evidence="1">
    <location>
        <begin position="94"/>
        <end position="118"/>
    </location>
</feature>
<keyword evidence="1" id="KW-0812">Transmembrane</keyword>